<evidence type="ECO:0000313" key="1">
    <source>
        <dbReference type="EMBL" id="TDV49748.1"/>
    </source>
</evidence>
<dbReference type="Gene3D" id="3.30.70.260">
    <property type="match status" value="2"/>
</dbReference>
<keyword evidence="2" id="KW-1185">Reference proteome</keyword>
<dbReference type="Proteomes" id="UP000294927">
    <property type="component" value="Unassembled WGS sequence"/>
</dbReference>
<dbReference type="SUPFAM" id="SSF55021">
    <property type="entry name" value="ACT-like"/>
    <property type="match status" value="1"/>
</dbReference>
<sequence>MHASSTAAKITVTGVPDHATAAVLRVVAEQGVVPGMVSRNPAGPVAVAFTVDRSAGPVVLAALGAARDRIGFRTVDLDDNVAVVMLTGAGLRADPVVPATFCEVLAREGVRLGLVSFDNARISATCGGHEAEATVRALREVFEVGRGVPTSRGWWRPSATIGR</sequence>
<dbReference type="InterPro" id="IPR045865">
    <property type="entry name" value="ACT-like_dom_sf"/>
</dbReference>
<reference evidence="1 2" key="1">
    <citation type="submission" date="2019-03" db="EMBL/GenBank/DDBJ databases">
        <title>Genomic Encyclopedia of Archaeal and Bacterial Type Strains, Phase II (KMG-II): from individual species to whole genera.</title>
        <authorList>
            <person name="Goeker M."/>
        </authorList>
    </citation>
    <scope>NUCLEOTIDE SEQUENCE [LARGE SCALE GENOMIC DNA]</scope>
    <source>
        <strain evidence="1 2">DSM 45499</strain>
    </source>
</reference>
<accession>A0A4R7VKL9</accession>
<evidence type="ECO:0008006" key="3">
    <source>
        <dbReference type="Google" id="ProtNLM"/>
    </source>
</evidence>
<comment type="caution">
    <text evidence="1">The sequence shown here is derived from an EMBL/GenBank/DDBJ whole genome shotgun (WGS) entry which is preliminary data.</text>
</comment>
<gene>
    <name evidence="1" type="ORF">CLV71_10787</name>
</gene>
<dbReference type="AlphaFoldDB" id="A0A4R7VKL9"/>
<name>A0A4R7VKL9_9PSEU</name>
<protein>
    <recommendedName>
        <fullName evidence="3">Aspartate kinase</fullName>
    </recommendedName>
</protein>
<evidence type="ECO:0000313" key="2">
    <source>
        <dbReference type="Proteomes" id="UP000294927"/>
    </source>
</evidence>
<dbReference type="EMBL" id="SOCP01000007">
    <property type="protein sequence ID" value="TDV49748.1"/>
    <property type="molecule type" value="Genomic_DNA"/>
</dbReference>
<proteinExistence type="predicted"/>
<organism evidence="1 2">
    <name type="scientific">Actinophytocola oryzae</name>
    <dbReference type="NCBI Taxonomy" id="502181"/>
    <lineage>
        <taxon>Bacteria</taxon>
        <taxon>Bacillati</taxon>
        <taxon>Actinomycetota</taxon>
        <taxon>Actinomycetes</taxon>
        <taxon>Pseudonocardiales</taxon>
        <taxon>Pseudonocardiaceae</taxon>
    </lineage>
</organism>